<evidence type="ECO:0000313" key="4">
    <source>
        <dbReference type="Proteomes" id="UP000661280"/>
    </source>
</evidence>
<dbReference type="Pfam" id="PF12138">
    <property type="entry name" value="Spherulin4"/>
    <property type="match status" value="1"/>
</dbReference>
<dbReference type="EMBL" id="AP024429">
    <property type="protein sequence ID" value="BCS00587.1"/>
    <property type="molecule type" value="Genomic_DNA"/>
</dbReference>
<sequence>MSDGGRHHFQRQKPVISSFIHCPSFIPFGGQYITLQGPIQLVLDGLVLTPSFWKACRLVFRFPTFRHSFVDSQDFTAMFGSTSRLILGMLSCVALLPSQALAAHQHVGHRHHHPINPINPTQQPQPSTLITIAQGTAPTEAPSACYWAPSAVSSVIASASASAAAVVESNITAKVIIPFYVYPEAGAWTPMEELVAAFPNVHFTIIINPDSGPGSSSLPDSNFLTAVPRLTSYSNVLAIGYVPTEKGTRSISDVESDIKTYAGWPSASGNSSFAVHGIFLDEAPNAYSEELVSYYQQLANLIKESSGLGPENFVVTNPGTVPDSAYLTIPDSTVVFESPYDSFLSAVSEDSFSAIRGGNHSALATMVYSVPDTVHLPTLISQVGNISDQIFLGNTSSYTVYNSYMNQVIPLLLPVSS</sequence>
<dbReference type="AlphaFoldDB" id="A0A146FYH1"/>
<reference evidence="1" key="3">
    <citation type="submission" date="2021-01" db="EMBL/GenBank/DDBJ databases">
        <authorList>
            <consortium name="Aspergillus luchuensis mut. kawachii IFO 4304 genome sequencing consortium"/>
            <person name="Kazuki M."/>
            <person name="Futagami T."/>
        </authorList>
    </citation>
    <scope>NUCLEOTIDE SEQUENCE</scope>
    <source>
        <strain evidence="1">IFO 4308</strain>
    </source>
</reference>
<evidence type="ECO:0000313" key="1">
    <source>
        <dbReference type="EMBL" id="BCS00587.1"/>
    </source>
</evidence>
<dbReference type="PANTHER" id="PTHR35040">
    <property type="match status" value="1"/>
</dbReference>
<dbReference type="Proteomes" id="UP000661280">
    <property type="component" value="Chromosome 5"/>
</dbReference>
<dbReference type="EMBL" id="BCWF01000030">
    <property type="protein sequence ID" value="GAT29843.1"/>
    <property type="molecule type" value="Genomic_DNA"/>
</dbReference>
<accession>A0A146FYH1</accession>
<dbReference type="PANTHER" id="PTHR35040:SF7">
    <property type="entry name" value="FIBRONECTIN TYPE-III DOMAIN-CONTAINING PROTEIN-RELATED"/>
    <property type="match status" value="1"/>
</dbReference>
<dbReference type="GeneID" id="64961908"/>
<keyword evidence="4" id="KW-1185">Reference proteome</keyword>
<evidence type="ECO:0000313" key="2">
    <source>
        <dbReference type="EMBL" id="GAT29843.1"/>
    </source>
</evidence>
<dbReference type="Proteomes" id="UP000075230">
    <property type="component" value="Unassembled WGS sequence"/>
</dbReference>
<dbReference type="VEuPathDB" id="FungiDB:ASPFODRAFT_142719"/>
<reference evidence="3" key="2">
    <citation type="submission" date="2016-02" db="EMBL/GenBank/DDBJ databases">
        <title>Genome sequencing of Aspergillus luchuensis NBRC 4314.</title>
        <authorList>
            <person name="Yamada O."/>
        </authorList>
    </citation>
    <scope>NUCLEOTIDE SEQUENCE [LARGE SCALE GENOMIC DNA]</scope>
    <source>
        <strain evidence="3">RIB 2604</strain>
    </source>
</reference>
<name>A0A146FYH1_ASPKA</name>
<organism evidence="2 3">
    <name type="scientific">Aspergillus kawachii</name>
    <name type="common">White koji mold</name>
    <name type="synonym">Aspergillus awamori var. kawachi</name>
    <dbReference type="NCBI Taxonomy" id="1069201"/>
    <lineage>
        <taxon>Eukaryota</taxon>
        <taxon>Fungi</taxon>
        <taxon>Dikarya</taxon>
        <taxon>Ascomycota</taxon>
        <taxon>Pezizomycotina</taxon>
        <taxon>Eurotiomycetes</taxon>
        <taxon>Eurotiomycetidae</taxon>
        <taxon>Eurotiales</taxon>
        <taxon>Aspergillaceae</taxon>
        <taxon>Aspergillus</taxon>
        <taxon>Aspergillus subgen. Circumdati</taxon>
    </lineage>
</organism>
<dbReference type="OrthoDB" id="5342184at2759"/>
<reference evidence="2 3" key="1">
    <citation type="journal article" date="2016" name="DNA Res.">
        <title>Genome sequence of Aspergillus luchuensis NBRC 4314.</title>
        <authorList>
            <person name="Yamada O."/>
            <person name="Machida M."/>
            <person name="Hosoyama A."/>
            <person name="Goto M."/>
            <person name="Takahashi T."/>
            <person name="Futagami T."/>
            <person name="Yamagata Y."/>
            <person name="Takeuchi M."/>
            <person name="Kobayashi T."/>
            <person name="Koike H."/>
            <person name="Abe K."/>
            <person name="Asai K."/>
            <person name="Arita M."/>
            <person name="Fujita N."/>
            <person name="Fukuda K."/>
            <person name="Higa K."/>
            <person name="Horikawa H."/>
            <person name="Ishikawa T."/>
            <person name="Jinno K."/>
            <person name="Kato Y."/>
            <person name="Kirimura K."/>
            <person name="Mizutani O."/>
            <person name="Nakasone K."/>
            <person name="Sano M."/>
            <person name="Shiraishi Y."/>
            <person name="Tsukahara M."/>
            <person name="Gomi K."/>
        </authorList>
    </citation>
    <scope>NUCLEOTIDE SEQUENCE [LARGE SCALE GENOMIC DNA]</scope>
    <source>
        <strain evidence="2 3">RIB 2604</strain>
    </source>
</reference>
<protein>
    <submittedName>
        <fullName evidence="2">Spherulin 4-like cell surface protein</fullName>
    </submittedName>
</protein>
<proteinExistence type="predicted"/>
<dbReference type="InterPro" id="IPR021986">
    <property type="entry name" value="Spherulin4"/>
</dbReference>
<evidence type="ECO:0000313" key="3">
    <source>
        <dbReference type="Proteomes" id="UP000075230"/>
    </source>
</evidence>
<gene>
    <name evidence="1" type="ORF">AKAW2_50928A</name>
    <name evidence="2" type="ORF">RIB2604_03101770</name>
</gene>
<dbReference type="KEGG" id="aluc:AKAW2_50928A"/>
<dbReference type="RefSeq" id="XP_041544349.1">
    <property type="nucleotide sequence ID" value="XM_041690800.1"/>
</dbReference>
<reference evidence="1" key="4">
    <citation type="submission" date="2021-02" db="EMBL/GenBank/DDBJ databases">
        <title>Aspergillus luchuensis mut. kawachii IFO 4304 genome sequence.</title>
        <authorList>
            <person name="Mori K."/>
            <person name="Kadooka C."/>
            <person name="Goto M."/>
            <person name="Futagami T."/>
        </authorList>
    </citation>
    <scope>NUCLEOTIDE SEQUENCE</scope>
    <source>
        <strain evidence="1">IFO 4308</strain>
    </source>
</reference>